<keyword evidence="10" id="KW-1185">Reference proteome</keyword>
<dbReference type="OrthoDB" id="3547948at2759"/>
<dbReference type="Gene3D" id="4.10.240.10">
    <property type="entry name" value="Zn(2)-C6 fungal-type DNA-binding domain"/>
    <property type="match status" value="1"/>
</dbReference>
<name>A0A2J6T322_9HELO</name>
<dbReference type="PANTHER" id="PTHR36206">
    <property type="entry name" value="ASPERCRYPTIN BIOSYNTHESIS CLUSTER-SPECIFIC TRANSCRIPTION REGULATOR ATNN-RELATED"/>
    <property type="match status" value="1"/>
</dbReference>
<dbReference type="InterPro" id="IPR036864">
    <property type="entry name" value="Zn2-C6_fun-type_DNA-bd_sf"/>
</dbReference>
<keyword evidence="3" id="KW-0805">Transcription regulation</keyword>
<accession>A0A2J6T322</accession>
<dbReference type="Pfam" id="PF00172">
    <property type="entry name" value="Zn_clus"/>
    <property type="match status" value="1"/>
</dbReference>
<dbReference type="PROSITE" id="PS50048">
    <property type="entry name" value="ZN2_CY6_FUNGAL_2"/>
    <property type="match status" value="1"/>
</dbReference>
<evidence type="ECO:0000259" key="8">
    <source>
        <dbReference type="PROSITE" id="PS50048"/>
    </source>
</evidence>
<dbReference type="CDD" id="cd00067">
    <property type="entry name" value="GAL4"/>
    <property type="match status" value="1"/>
</dbReference>
<dbReference type="InterPro" id="IPR001138">
    <property type="entry name" value="Zn2Cys6_DnaBD"/>
</dbReference>
<evidence type="ECO:0000256" key="7">
    <source>
        <dbReference type="SAM" id="MobiDB-lite"/>
    </source>
</evidence>
<dbReference type="GO" id="GO:0003677">
    <property type="term" value="F:DNA binding"/>
    <property type="evidence" value="ECO:0007669"/>
    <property type="project" value="UniProtKB-KW"/>
</dbReference>
<reference evidence="9 10" key="1">
    <citation type="submission" date="2016-04" db="EMBL/GenBank/DDBJ databases">
        <title>A degradative enzymes factory behind the ericoid mycorrhizal symbiosis.</title>
        <authorList>
            <consortium name="DOE Joint Genome Institute"/>
            <person name="Martino E."/>
            <person name="Morin E."/>
            <person name="Grelet G."/>
            <person name="Kuo A."/>
            <person name="Kohler A."/>
            <person name="Daghino S."/>
            <person name="Barry K."/>
            <person name="Choi C."/>
            <person name="Cichocki N."/>
            <person name="Clum A."/>
            <person name="Copeland A."/>
            <person name="Hainaut M."/>
            <person name="Haridas S."/>
            <person name="Labutti K."/>
            <person name="Lindquist E."/>
            <person name="Lipzen A."/>
            <person name="Khouja H.-R."/>
            <person name="Murat C."/>
            <person name="Ohm R."/>
            <person name="Olson A."/>
            <person name="Spatafora J."/>
            <person name="Veneault-Fourrey C."/>
            <person name="Henrissat B."/>
            <person name="Grigoriev I."/>
            <person name="Martin F."/>
            <person name="Perotto S."/>
        </authorList>
    </citation>
    <scope>NUCLEOTIDE SEQUENCE [LARGE SCALE GENOMIC DNA]</scope>
    <source>
        <strain evidence="9 10">E</strain>
    </source>
</reference>
<dbReference type="PANTHER" id="PTHR36206:SF12">
    <property type="entry name" value="ASPERCRYPTIN BIOSYNTHESIS CLUSTER-SPECIFIC TRANSCRIPTION REGULATOR ATNN-RELATED"/>
    <property type="match status" value="1"/>
</dbReference>
<dbReference type="GeneID" id="36583547"/>
<dbReference type="EMBL" id="KZ613847">
    <property type="protein sequence ID" value="PMD57420.1"/>
    <property type="molecule type" value="Genomic_DNA"/>
</dbReference>
<gene>
    <name evidence="9" type="ORF">K444DRAFT_53748</name>
</gene>
<feature type="non-terminal residue" evidence="9">
    <location>
        <position position="1"/>
    </location>
</feature>
<dbReference type="InParanoid" id="A0A2J6T322"/>
<dbReference type="SUPFAM" id="SSF57701">
    <property type="entry name" value="Zn2/Cys6 DNA-binding domain"/>
    <property type="match status" value="1"/>
</dbReference>
<evidence type="ECO:0000256" key="6">
    <source>
        <dbReference type="ARBA" id="ARBA00023242"/>
    </source>
</evidence>
<feature type="region of interest" description="Disordered" evidence="7">
    <location>
        <begin position="1"/>
        <end position="35"/>
    </location>
</feature>
<dbReference type="PROSITE" id="PS00463">
    <property type="entry name" value="ZN2_CY6_FUNGAL_1"/>
    <property type="match status" value="1"/>
</dbReference>
<keyword evidence="2" id="KW-0862">Zinc</keyword>
<evidence type="ECO:0000256" key="2">
    <source>
        <dbReference type="ARBA" id="ARBA00022833"/>
    </source>
</evidence>
<keyword evidence="1" id="KW-0479">Metal-binding</keyword>
<evidence type="ECO:0000313" key="9">
    <source>
        <dbReference type="EMBL" id="PMD57420.1"/>
    </source>
</evidence>
<dbReference type="InterPro" id="IPR052360">
    <property type="entry name" value="Transcr_Regulatory_Proteins"/>
</dbReference>
<dbReference type="GO" id="GO:0000981">
    <property type="term" value="F:DNA-binding transcription factor activity, RNA polymerase II-specific"/>
    <property type="evidence" value="ECO:0007669"/>
    <property type="project" value="InterPro"/>
</dbReference>
<dbReference type="RefSeq" id="XP_024734324.1">
    <property type="nucleotide sequence ID" value="XM_024875467.1"/>
</dbReference>
<proteinExistence type="predicted"/>
<keyword evidence="6" id="KW-0539">Nucleus</keyword>
<evidence type="ECO:0000256" key="1">
    <source>
        <dbReference type="ARBA" id="ARBA00022723"/>
    </source>
</evidence>
<dbReference type="AlphaFoldDB" id="A0A2J6T322"/>
<keyword evidence="5" id="KW-0804">Transcription</keyword>
<evidence type="ECO:0000256" key="4">
    <source>
        <dbReference type="ARBA" id="ARBA00023125"/>
    </source>
</evidence>
<sequence length="84" mass="9311">CNNLQLSLSEKDTHKPQLASGGGSQSSLPPDTIDANTLNMKKKLKRASRPKSRSGCRTCKIRRVKCDESRPQCERCIKFGTTCD</sequence>
<evidence type="ECO:0000256" key="3">
    <source>
        <dbReference type="ARBA" id="ARBA00023015"/>
    </source>
</evidence>
<keyword evidence="4" id="KW-0238">DNA-binding</keyword>
<organism evidence="9 10">
    <name type="scientific">Hyaloscypha bicolor E</name>
    <dbReference type="NCBI Taxonomy" id="1095630"/>
    <lineage>
        <taxon>Eukaryota</taxon>
        <taxon>Fungi</taxon>
        <taxon>Dikarya</taxon>
        <taxon>Ascomycota</taxon>
        <taxon>Pezizomycotina</taxon>
        <taxon>Leotiomycetes</taxon>
        <taxon>Helotiales</taxon>
        <taxon>Hyaloscyphaceae</taxon>
        <taxon>Hyaloscypha</taxon>
        <taxon>Hyaloscypha bicolor</taxon>
    </lineage>
</organism>
<evidence type="ECO:0000313" key="10">
    <source>
        <dbReference type="Proteomes" id="UP000235371"/>
    </source>
</evidence>
<dbReference type="Proteomes" id="UP000235371">
    <property type="component" value="Unassembled WGS sequence"/>
</dbReference>
<feature type="domain" description="Zn(2)-C6 fungal-type" evidence="8">
    <location>
        <begin position="55"/>
        <end position="84"/>
    </location>
</feature>
<evidence type="ECO:0000256" key="5">
    <source>
        <dbReference type="ARBA" id="ARBA00023163"/>
    </source>
</evidence>
<protein>
    <recommendedName>
        <fullName evidence="8">Zn(2)-C6 fungal-type domain-containing protein</fullName>
    </recommendedName>
</protein>
<dbReference type="GO" id="GO:0008270">
    <property type="term" value="F:zinc ion binding"/>
    <property type="evidence" value="ECO:0007669"/>
    <property type="project" value="InterPro"/>
</dbReference>